<feature type="signal peptide" evidence="2">
    <location>
        <begin position="1"/>
        <end position="22"/>
    </location>
</feature>
<feature type="compositionally biased region" description="Low complexity" evidence="1">
    <location>
        <begin position="41"/>
        <end position="79"/>
    </location>
</feature>
<dbReference type="EMBL" id="JASODW010000002">
    <property type="protein sequence ID" value="MDK6274638.1"/>
    <property type="molecule type" value="Genomic_DNA"/>
</dbReference>
<evidence type="ECO:0000313" key="3">
    <source>
        <dbReference type="EMBL" id="MDK6274638.1"/>
    </source>
</evidence>
<proteinExistence type="predicted"/>
<dbReference type="Proteomes" id="UP001240483">
    <property type="component" value="Unassembled WGS sequence"/>
</dbReference>
<name>A0AAP4C5H7_9MICC</name>
<dbReference type="PROSITE" id="PS51257">
    <property type="entry name" value="PROKAR_LIPOPROTEIN"/>
    <property type="match status" value="1"/>
</dbReference>
<organism evidence="3 4">
    <name type="scientific">Pseudoglutamicibacter cumminsii</name>
    <dbReference type="NCBI Taxonomy" id="156979"/>
    <lineage>
        <taxon>Bacteria</taxon>
        <taxon>Bacillati</taxon>
        <taxon>Actinomycetota</taxon>
        <taxon>Actinomycetes</taxon>
        <taxon>Micrococcales</taxon>
        <taxon>Micrococcaceae</taxon>
        <taxon>Pseudoglutamicibacter</taxon>
    </lineage>
</organism>
<feature type="region of interest" description="Disordered" evidence="1">
    <location>
        <begin position="29"/>
        <end position="80"/>
    </location>
</feature>
<comment type="caution">
    <text evidence="3">The sequence shown here is derived from an EMBL/GenBank/DDBJ whole genome shotgun (WGS) entry which is preliminary data.</text>
</comment>
<evidence type="ECO:0000256" key="2">
    <source>
        <dbReference type="SAM" id="SignalP"/>
    </source>
</evidence>
<dbReference type="RefSeq" id="WP_285332575.1">
    <property type="nucleotide sequence ID" value="NZ_JASODW010000002.1"/>
</dbReference>
<reference evidence="3" key="1">
    <citation type="submission" date="2023-05" db="EMBL/GenBank/DDBJ databases">
        <title>Cataloging the Phylogenetic Diversity of Human Bladder Bacteria.</title>
        <authorList>
            <person name="Du J."/>
        </authorList>
    </citation>
    <scope>NUCLEOTIDE SEQUENCE</scope>
    <source>
        <strain evidence="3">UMB9978</strain>
    </source>
</reference>
<dbReference type="AlphaFoldDB" id="A0AAP4C5H7"/>
<accession>A0AAP4C5H7</accession>
<sequence length="250" mass="26215">MFNKTKAARRTVAMMAVAPLLAVSLVGCGDKNGGEEPSPEPSQSSQQPMQTETAQPSPSMSSPGQQSQGTQSQGTQTTGAANADPKFLEFMKNNVGSDYQVLDLGPHLKKPDVGAGNLANSCPAVIYGAAELARDGAQVVSASQAEPKQKAVTVLMYPSADKANAALEQVKQEIDNPDCKTVPINGNDISIKPVTDSYGFDNYAGFTMNISGNKIENLFSTKGQFLVLVIGDLNEVASDGKKVYDALPAS</sequence>
<evidence type="ECO:0008006" key="5">
    <source>
        <dbReference type="Google" id="ProtNLM"/>
    </source>
</evidence>
<evidence type="ECO:0000313" key="4">
    <source>
        <dbReference type="Proteomes" id="UP001240483"/>
    </source>
</evidence>
<gene>
    <name evidence="3" type="ORF">QP116_02580</name>
</gene>
<evidence type="ECO:0000256" key="1">
    <source>
        <dbReference type="SAM" id="MobiDB-lite"/>
    </source>
</evidence>
<keyword evidence="2" id="KW-0732">Signal</keyword>
<feature type="chain" id="PRO_5043045986" description="Secreted protein" evidence="2">
    <location>
        <begin position="23"/>
        <end position="250"/>
    </location>
</feature>
<protein>
    <recommendedName>
        <fullName evidence="5">Secreted protein</fullName>
    </recommendedName>
</protein>